<protein>
    <recommendedName>
        <fullName evidence="3">histidine kinase</fullName>
        <ecNumber evidence="3">2.7.13.3</ecNumber>
    </recommendedName>
</protein>
<feature type="transmembrane region" description="Helical" evidence="8">
    <location>
        <begin position="6"/>
        <end position="23"/>
    </location>
</feature>
<dbReference type="Pfam" id="PF13426">
    <property type="entry name" value="PAS_9"/>
    <property type="match status" value="1"/>
</dbReference>
<feature type="transmembrane region" description="Helical" evidence="8">
    <location>
        <begin position="113"/>
        <end position="135"/>
    </location>
</feature>
<keyword evidence="8" id="KW-0812">Transmembrane</keyword>
<evidence type="ECO:0000256" key="4">
    <source>
        <dbReference type="ARBA" id="ARBA00022553"/>
    </source>
</evidence>
<feature type="domain" description="Response regulatory" evidence="10">
    <location>
        <begin position="885"/>
        <end position="1001"/>
    </location>
</feature>
<evidence type="ECO:0000256" key="6">
    <source>
        <dbReference type="ARBA" id="ARBA00023012"/>
    </source>
</evidence>
<dbReference type="InterPro" id="IPR001610">
    <property type="entry name" value="PAC"/>
</dbReference>
<dbReference type="PRINTS" id="PR00344">
    <property type="entry name" value="BCTRLSENSOR"/>
</dbReference>
<dbReference type="SUPFAM" id="SSF47384">
    <property type="entry name" value="Homodimeric domain of signal transducing histidine kinase"/>
    <property type="match status" value="1"/>
</dbReference>
<feature type="transmembrane region" description="Helical" evidence="8">
    <location>
        <begin position="59"/>
        <end position="76"/>
    </location>
</feature>
<dbReference type="GO" id="GO:0000155">
    <property type="term" value="F:phosphorelay sensor kinase activity"/>
    <property type="evidence" value="ECO:0007669"/>
    <property type="project" value="InterPro"/>
</dbReference>
<dbReference type="CDD" id="cd00082">
    <property type="entry name" value="HisKA"/>
    <property type="match status" value="1"/>
</dbReference>
<dbReference type="PANTHER" id="PTHR43065:SF42">
    <property type="entry name" value="TWO-COMPONENT SENSOR PPRA"/>
    <property type="match status" value="1"/>
</dbReference>
<evidence type="ECO:0000256" key="5">
    <source>
        <dbReference type="ARBA" id="ARBA00022777"/>
    </source>
</evidence>
<dbReference type="NCBIfam" id="TIGR00229">
    <property type="entry name" value="sensory_box"/>
    <property type="match status" value="2"/>
</dbReference>
<dbReference type="SMART" id="SM00091">
    <property type="entry name" value="PAS"/>
    <property type="match status" value="2"/>
</dbReference>
<dbReference type="SMART" id="SM00448">
    <property type="entry name" value="REC"/>
    <property type="match status" value="1"/>
</dbReference>
<keyword evidence="8" id="KW-1133">Transmembrane helix</keyword>
<feature type="domain" description="PAS" evidence="11">
    <location>
        <begin position="361"/>
        <end position="431"/>
    </location>
</feature>
<dbReference type="SMART" id="SM00086">
    <property type="entry name" value="PAC"/>
    <property type="match status" value="2"/>
</dbReference>
<name>A0A4Q7ZEL1_9ACTN</name>
<dbReference type="InterPro" id="IPR035965">
    <property type="entry name" value="PAS-like_dom_sf"/>
</dbReference>
<keyword evidence="5" id="KW-0418">Kinase</keyword>
<dbReference type="Pfam" id="PF00072">
    <property type="entry name" value="Response_reg"/>
    <property type="match status" value="1"/>
</dbReference>
<dbReference type="InterPro" id="IPR005467">
    <property type="entry name" value="His_kinase_dom"/>
</dbReference>
<keyword evidence="4 7" id="KW-0597">Phosphoprotein</keyword>
<evidence type="ECO:0000313" key="14">
    <source>
        <dbReference type="Proteomes" id="UP000292564"/>
    </source>
</evidence>
<dbReference type="PROSITE" id="PS50113">
    <property type="entry name" value="PAC"/>
    <property type="match status" value="2"/>
</dbReference>
<feature type="transmembrane region" description="Helical" evidence="8">
    <location>
        <begin position="30"/>
        <end position="53"/>
    </location>
</feature>
<dbReference type="InterPro" id="IPR013656">
    <property type="entry name" value="PAS_4"/>
</dbReference>
<reference evidence="13 14" key="1">
    <citation type="submission" date="2019-02" db="EMBL/GenBank/DDBJ databases">
        <title>Sequencing the genomes of 1000 actinobacteria strains.</title>
        <authorList>
            <person name="Klenk H.-P."/>
        </authorList>
    </citation>
    <scope>NUCLEOTIDE SEQUENCE [LARGE SCALE GENOMIC DNA]</scope>
    <source>
        <strain evidence="13 14">DSM 45162</strain>
    </source>
</reference>
<dbReference type="Gene3D" id="3.30.450.20">
    <property type="entry name" value="PAS domain"/>
    <property type="match status" value="2"/>
</dbReference>
<sequence length="1011" mass="108909">MVAMLAITALYFLIFMWVVWEYLRRRDPLLRAVMLVIGAVAMLFVIGVLRVAFGVLPQSVTVLFSLLLLGQPFFVVQLMSRVRPVPRWLLAAALAGWAATAVPVAVLEHPMPRPAAMAVVTVFFAVQTMASVLLAAEARRRGGAARIRLWCAAAGTLLFGVALLIAGGGRPVFAVSARAVAVVSAVMYLLAFVPPQWLRRRWSLLAANEVMRRMLSAPANEPPEGTWLRYCREARTVLGSDEVAVVLPAPAGTVRWVASTPVDTESKQYPASDLDRLLHLPAATIDALAGWTHPPALAVDLAESSGTRFVTAAPTTLDGRDGALVLLNRYRTLFAEDDVALVARLATQAAAVAERGTLLTAKQQLAVIVESSHDAIVARDLDGVITSWNAAAERLYGFPAAEAIGQPGTITIPAEQLAAEAALMDRVARGERIEQHQLPRRRKDGTTVTVSRTMSPIADAQGAVVGVATIARDVTERQRAETMFRGLLESAPDAIIGITHDDAITLLNVQAERLFGYSRAELLGRSVEVLMPERMRPEYARIRRAYFADPEPRTIGGDGDLTVVRKDGTEFPVEISLSALHTDQGIIVSAGVRDITERLRAQADRERLAAEHRLQHTRRLESLGQLAGGVAHDFNNILGVIASYTELLFDTVDSLDTAAANPRDIAAARTDLGQIAKAAERATRLTKQLLAFGRRDITQAQVLDINHVIGNVEQMLRRTLGEHIHLVTNLDQHAQPITADPSHLEQILLNLAVNARDAMPTGGTLSIDTTTVDLPAADDDTAHATVPPGRYVRLRVSDTGTGMPPEVAERAFEPFFTTKPTGSGTGLGLATIYGLATAAGGDVRLSSEPGIGTTVTVLLPALDATAATRRPVPADPSPAPTPHETILLVEDEAPLRDVTTRILTRAGYDVLQASDGPTAIDTANSHPAPIHLLLTDVIMPDMMGNEVAARIRTARPETPVLYMSGYAQPVLTEHGTLPPGVTIVEKPFTSQQLLARIRETLHRERPATTHP</sequence>
<keyword evidence="5" id="KW-0808">Transferase</keyword>
<dbReference type="SMART" id="SM00387">
    <property type="entry name" value="HATPase_c"/>
    <property type="match status" value="1"/>
</dbReference>
<dbReference type="GO" id="GO:0005886">
    <property type="term" value="C:plasma membrane"/>
    <property type="evidence" value="ECO:0007669"/>
    <property type="project" value="UniProtKB-SubCell"/>
</dbReference>
<evidence type="ECO:0000256" key="7">
    <source>
        <dbReference type="PROSITE-ProRule" id="PRU00169"/>
    </source>
</evidence>
<dbReference type="PROSITE" id="PS50109">
    <property type="entry name" value="HIS_KIN"/>
    <property type="match status" value="1"/>
</dbReference>
<evidence type="ECO:0000256" key="1">
    <source>
        <dbReference type="ARBA" id="ARBA00000085"/>
    </source>
</evidence>
<dbReference type="Pfam" id="PF08448">
    <property type="entry name" value="PAS_4"/>
    <property type="match status" value="1"/>
</dbReference>
<dbReference type="SUPFAM" id="SSF55785">
    <property type="entry name" value="PYP-like sensor domain (PAS domain)"/>
    <property type="match status" value="2"/>
</dbReference>
<dbReference type="Gene3D" id="3.30.565.10">
    <property type="entry name" value="Histidine kinase-like ATPase, C-terminal domain"/>
    <property type="match status" value="1"/>
</dbReference>
<evidence type="ECO:0000259" key="9">
    <source>
        <dbReference type="PROSITE" id="PS50109"/>
    </source>
</evidence>
<dbReference type="PROSITE" id="PS50112">
    <property type="entry name" value="PAS"/>
    <property type="match status" value="2"/>
</dbReference>
<dbReference type="AlphaFoldDB" id="A0A4Q7ZEL1"/>
<dbReference type="Proteomes" id="UP000292564">
    <property type="component" value="Unassembled WGS sequence"/>
</dbReference>
<feature type="transmembrane region" description="Helical" evidence="8">
    <location>
        <begin position="88"/>
        <end position="107"/>
    </location>
</feature>
<dbReference type="InterPro" id="IPR036097">
    <property type="entry name" value="HisK_dim/P_sf"/>
</dbReference>
<dbReference type="EC" id="2.7.13.3" evidence="3"/>
<dbReference type="SMART" id="SM00388">
    <property type="entry name" value="HisKA"/>
    <property type="match status" value="1"/>
</dbReference>
<evidence type="ECO:0000256" key="3">
    <source>
        <dbReference type="ARBA" id="ARBA00012438"/>
    </source>
</evidence>
<dbReference type="SUPFAM" id="SSF52172">
    <property type="entry name" value="CheY-like"/>
    <property type="match status" value="1"/>
</dbReference>
<organism evidence="13 14">
    <name type="scientific">Krasilnikovia cinnamomea</name>
    <dbReference type="NCBI Taxonomy" id="349313"/>
    <lineage>
        <taxon>Bacteria</taxon>
        <taxon>Bacillati</taxon>
        <taxon>Actinomycetota</taxon>
        <taxon>Actinomycetes</taxon>
        <taxon>Micromonosporales</taxon>
        <taxon>Micromonosporaceae</taxon>
        <taxon>Krasilnikovia</taxon>
    </lineage>
</organism>
<feature type="transmembrane region" description="Helical" evidence="8">
    <location>
        <begin position="147"/>
        <end position="166"/>
    </location>
</feature>
<feature type="domain" description="PAS" evidence="11">
    <location>
        <begin position="480"/>
        <end position="549"/>
    </location>
</feature>
<evidence type="ECO:0000259" key="11">
    <source>
        <dbReference type="PROSITE" id="PS50112"/>
    </source>
</evidence>
<dbReference type="InterPro" id="IPR000014">
    <property type="entry name" value="PAS"/>
</dbReference>
<dbReference type="Pfam" id="PF02518">
    <property type="entry name" value="HATPase_c"/>
    <property type="match status" value="1"/>
</dbReference>
<evidence type="ECO:0000259" key="10">
    <source>
        <dbReference type="PROSITE" id="PS50110"/>
    </source>
</evidence>
<evidence type="ECO:0000313" key="13">
    <source>
        <dbReference type="EMBL" id="RZU48691.1"/>
    </source>
</evidence>
<keyword evidence="8" id="KW-0472">Membrane</keyword>
<dbReference type="InterPro" id="IPR003661">
    <property type="entry name" value="HisK_dim/P_dom"/>
</dbReference>
<dbReference type="InterPro" id="IPR004358">
    <property type="entry name" value="Sig_transdc_His_kin-like_C"/>
</dbReference>
<dbReference type="InterPro" id="IPR000700">
    <property type="entry name" value="PAS-assoc_C"/>
</dbReference>
<feature type="modified residue" description="4-aspartylphosphate" evidence="7">
    <location>
        <position position="936"/>
    </location>
</feature>
<dbReference type="PANTHER" id="PTHR43065">
    <property type="entry name" value="SENSOR HISTIDINE KINASE"/>
    <property type="match status" value="1"/>
</dbReference>
<feature type="domain" description="PAC" evidence="12">
    <location>
        <begin position="432"/>
        <end position="486"/>
    </location>
</feature>
<evidence type="ECO:0000259" key="12">
    <source>
        <dbReference type="PROSITE" id="PS50113"/>
    </source>
</evidence>
<evidence type="ECO:0000256" key="2">
    <source>
        <dbReference type="ARBA" id="ARBA00004236"/>
    </source>
</evidence>
<gene>
    <name evidence="13" type="ORF">EV385_0409</name>
</gene>
<evidence type="ECO:0000256" key="8">
    <source>
        <dbReference type="SAM" id="Phobius"/>
    </source>
</evidence>
<comment type="subcellular location">
    <subcellularLocation>
        <location evidence="2">Cell membrane</location>
    </subcellularLocation>
</comment>
<dbReference type="Gene3D" id="1.10.287.130">
    <property type="match status" value="1"/>
</dbReference>
<comment type="caution">
    <text evidence="13">The sequence shown here is derived from an EMBL/GenBank/DDBJ whole genome shotgun (WGS) entry which is preliminary data.</text>
</comment>
<dbReference type="InterPro" id="IPR011006">
    <property type="entry name" value="CheY-like_superfamily"/>
</dbReference>
<dbReference type="PROSITE" id="PS50110">
    <property type="entry name" value="RESPONSE_REGULATORY"/>
    <property type="match status" value="1"/>
</dbReference>
<keyword evidence="14" id="KW-1185">Reference proteome</keyword>
<feature type="domain" description="PAC" evidence="12">
    <location>
        <begin position="557"/>
        <end position="607"/>
    </location>
</feature>
<feature type="domain" description="Histidine kinase" evidence="9">
    <location>
        <begin position="629"/>
        <end position="863"/>
    </location>
</feature>
<accession>A0A4Q7ZEL1</accession>
<keyword evidence="6" id="KW-0902">Two-component regulatory system</keyword>
<dbReference type="CDD" id="cd00130">
    <property type="entry name" value="PAS"/>
    <property type="match status" value="2"/>
</dbReference>
<comment type="catalytic activity">
    <reaction evidence="1">
        <text>ATP + protein L-histidine = ADP + protein N-phospho-L-histidine.</text>
        <dbReference type="EC" id="2.7.13.3"/>
    </reaction>
</comment>
<dbReference type="SUPFAM" id="SSF55874">
    <property type="entry name" value="ATPase domain of HSP90 chaperone/DNA topoisomerase II/histidine kinase"/>
    <property type="match status" value="1"/>
</dbReference>
<dbReference type="InterPro" id="IPR001789">
    <property type="entry name" value="Sig_transdc_resp-reg_receiver"/>
</dbReference>
<dbReference type="InterPro" id="IPR003594">
    <property type="entry name" value="HATPase_dom"/>
</dbReference>
<dbReference type="Gene3D" id="3.40.50.2300">
    <property type="match status" value="1"/>
</dbReference>
<proteinExistence type="predicted"/>
<dbReference type="SUPFAM" id="SSF55781">
    <property type="entry name" value="GAF domain-like"/>
    <property type="match status" value="1"/>
</dbReference>
<dbReference type="EMBL" id="SHKY01000001">
    <property type="protein sequence ID" value="RZU48691.1"/>
    <property type="molecule type" value="Genomic_DNA"/>
</dbReference>
<dbReference type="InterPro" id="IPR036890">
    <property type="entry name" value="HATPase_C_sf"/>
</dbReference>